<evidence type="ECO:0000256" key="1">
    <source>
        <dbReference type="ARBA" id="ARBA00011069"/>
    </source>
</evidence>
<dbReference type="Pfam" id="PF09736">
    <property type="entry name" value="Bud13"/>
    <property type="match status" value="1"/>
</dbReference>
<dbReference type="OrthoDB" id="6022at2759"/>
<feature type="region of interest" description="Disordered" evidence="3">
    <location>
        <begin position="1"/>
        <end position="38"/>
    </location>
</feature>
<name>A0A9P7BB00_MAUEX</name>
<dbReference type="GO" id="GO:0005684">
    <property type="term" value="C:U2-type spliceosomal complex"/>
    <property type="evidence" value="ECO:0007669"/>
    <property type="project" value="TreeGrafter"/>
</dbReference>
<dbReference type="AlphaFoldDB" id="A0A9P7BB00"/>
<dbReference type="GO" id="GO:0070274">
    <property type="term" value="C:RES complex"/>
    <property type="evidence" value="ECO:0007669"/>
    <property type="project" value="TreeGrafter"/>
</dbReference>
<dbReference type="InterPro" id="IPR051112">
    <property type="entry name" value="CWC26_splicing_factor"/>
</dbReference>
<dbReference type="InterPro" id="IPR018609">
    <property type="entry name" value="Bud13"/>
</dbReference>
<dbReference type="PANTHER" id="PTHR31809">
    <property type="entry name" value="BUD13 HOMOLOG"/>
    <property type="match status" value="1"/>
</dbReference>
<dbReference type="GO" id="GO:0000398">
    <property type="term" value="P:mRNA splicing, via spliceosome"/>
    <property type="evidence" value="ECO:0007669"/>
    <property type="project" value="TreeGrafter"/>
</dbReference>
<sequence>MSLHDYLTRTYGSSSGKKSRSKDNKRESGKKKMVRPNTTITEYISQDIRDISRDSSVERGSDNKRGLWKNLTTNEITDTVQNLPETGKNENNSTYPLTQDKKAVIHVENKTIHRDERGHRITDEQLAQKKTDIGLKEKIRLEKLALLNKGDLQVYMTKNGLNYNSLRNRIQEASNNDEFADPAVAFSSEKVGENRSKTSFLGRKQYEKASSENRFGILPGTRWDGVDRSTGFEAKWFKRKAELEQQKIEKFTTQEDY</sequence>
<comment type="caution">
    <text evidence="4">The sequence shown here is derived from an EMBL/GenBank/DDBJ whole genome shotgun (WGS) entry which is preliminary data.</text>
</comment>
<protein>
    <recommendedName>
        <fullName evidence="2">Pre-mRNA-splicing factor CWC26</fullName>
    </recommendedName>
</protein>
<proteinExistence type="inferred from homology"/>
<dbReference type="PANTHER" id="PTHR31809:SF0">
    <property type="entry name" value="BUD13 HOMOLOG"/>
    <property type="match status" value="1"/>
</dbReference>
<gene>
    <name evidence="4" type="primary">CWC26</name>
    <name evidence="4" type="ORF">C6P45_003474</name>
</gene>
<organism evidence="4 5">
    <name type="scientific">Maudiozyma exigua</name>
    <name type="common">Yeast</name>
    <name type="synonym">Kazachstania exigua</name>
    <dbReference type="NCBI Taxonomy" id="34358"/>
    <lineage>
        <taxon>Eukaryota</taxon>
        <taxon>Fungi</taxon>
        <taxon>Dikarya</taxon>
        <taxon>Ascomycota</taxon>
        <taxon>Saccharomycotina</taxon>
        <taxon>Saccharomycetes</taxon>
        <taxon>Saccharomycetales</taxon>
        <taxon>Saccharomycetaceae</taxon>
        <taxon>Maudiozyma</taxon>
    </lineage>
</organism>
<reference evidence="4 5" key="1">
    <citation type="submission" date="2020-11" db="EMBL/GenBank/DDBJ databases">
        <title>Kefir isolates.</title>
        <authorList>
            <person name="Marcisauskas S."/>
            <person name="Kim Y."/>
            <person name="Blasche S."/>
        </authorList>
    </citation>
    <scope>NUCLEOTIDE SEQUENCE [LARGE SCALE GENOMIC DNA]</scope>
    <source>
        <strain evidence="4 5">OG2</strain>
    </source>
</reference>
<accession>A0A9P7BB00</accession>
<dbReference type="Proteomes" id="UP000750334">
    <property type="component" value="Unassembled WGS sequence"/>
</dbReference>
<dbReference type="EMBL" id="PUHR01000036">
    <property type="protein sequence ID" value="KAG0669647.1"/>
    <property type="molecule type" value="Genomic_DNA"/>
</dbReference>
<evidence type="ECO:0000256" key="3">
    <source>
        <dbReference type="SAM" id="MobiDB-lite"/>
    </source>
</evidence>
<evidence type="ECO:0000256" key="2">
    <source>
        <dbReference type="ARBA" id="ARBA00020644"/>
    </source>
</evidence>
<keyword evidence="5" id="KW-1185">Reference proteome</keyword>
<evidence type="ECO:0000313" key="4">
    <source>
        <dbReference type="EMBL" id="KAG0669647.1"/>
    </source>
</evidence>
<evidence type="ECO:0000313" key="5">
    <source>
        <dbReference type="Proteomes" id="UP000750334"/>
    </source>
</evidence>
<dbReference type="GO" id="GO:0003723">
    <property type="term" value="F:RNA binding"/>
    <property type="evidence" value="ECO:0007669"/>
    <property type="project" value="TreeGrafter"/>
</dbReference>
<comment type="similarity">
    <text evidence="1">Belongs to the CWC26 family.</text>
</comment>